<dbReference type="InterPro" id="IPR020846">
    <property type="entry name" value="MFS_dom"/>
</dbReference>
<accession>A0A1B1K8R5</accession>
<dbReference type="PANTHER" id="PTHR43791:SF100">
    <property type="entry name" value="SUGAR TRANSPORTER"/>
    <property type="match status" value="1"/>
</dbReference>
<feature type="transmembrane region" description="Helical" evidence="6">
    <location>
        <begin position="160"/>
        <end position="179"/>
    </location>
</feature>
<evidence type="ECO:0000256" key="1">
    <source>
        <dbReference type="ARBA" id="ARBA00004651"/>
    </source>
</evidence>
<name>A0A1B1K8R5_RHOOP</name>
<evidence type="ECO:0000313" key="8">
    <source>
        <dbReference type="EMBL" id="ANS29014.1"/>
    </source>
</evidence>
<dbReference type="EMBL" id="CP009111">
    <property type="protein sequence ID" value="ANS29014.1"/>
    <property type="molecule type" value="Genomic_DNA"/>
</dbReference>
<dbReference type="PATRIC" id="fig|37919.13.peg.4582"/>
<evidence type="ECO:0000256" key="6">
    <source>
        <dbReference type="SAM" id="Phobius"/>
    </source>
</evidence>
<sequence length="447" mass="47607">MSDTNAPVGTTTAGKVGGVQTDAVLAKVKRSIIPIAFLLYAFNYMDRAAIGYAQLGMSTELGISLATYGTVAAIFFVAYAVLEVPSNMIMNKVGARIWLARIAITWGLITIATGFVQNTPQLFIARIALGVAEAGLFPGLLLFLTYWLRTQDRSRGIAGFSLAQPIALLVGSSTAGLILDHVEWFGLSSWRWVFILQGIPPVLVGIWVLVYLADRPSKATWLTKDESDWLEGEISKEYTAEDVHTEVSLAALKNPRILYLAAINLLYAVGLYGMTFFMPQIIAQLNPGYSSTNVGFVGAVPYICGAIAMLLVARYSDLLGNRRGLAMGCLATAVLGLSITMIFKETPNVALIGLCLLAIGVFSYLGPFWALASEALTRAQSAVGLATINAIAAAGGFFGPYVIGKTSAGSDVIFSLIFPALCMAVACVMLAFVRPAKGTPSEMVGKL</sequence>
<dbReference type="GO" id="GO:0022857">
    <property type="term" value="F:transmembrane transporter activity"/>
    <property type="evidence" value="ECO:0007669"/>
    <property type="project" value="InterPro"/>
</dbReference>
<dbReference type="Gene3D" id="1.20.1250.20">
    <property type="entry name" value="MFS general substrate transporter like domains"/>
    <property type="match status" value="2"/>
</dbReference>
<reference evidence="8 9" key="1">
    <citation type="submission" date="2014-07" db="EMBL/GenBank/DDBJ databases">
        <authorList>
            <person name="Zhang J.E."/>
            <person name="Yang H."/>
            <person name="Guo J."/>
            <person name="Deng Z."/>
            <person name="Luo H."/>
            <person name="Luo M."/>
            <person name="Zhao B."/>
        </authorList>
    </citation>
    <scope>NUCLEOTIDE SEQUENCE [LARGE SCALE GENOMIC DNA]</scope>
    <source>
        <strain evidence="8 9">1CP</strain>
    </source>
</reference>
<dbReference type="Pfam" id="PF07690">
    <property type="entry name" value="MFS_1"/>
    <property type="match status" value="1"/>
</dbReference>
<feature type="transmembrane region" description="Helical" evidence="6">
    <location>
        <begin position="413"/>
        <end position="433"/>
    </location>
</feature>
<feature type="transmembrane region" description="Helical" evidence="6">
    <location>
        <begin position="349"/>
        <end position="370"/>
    </location>
</feature>
<comment type="subcellular location">
    <subcellularLocation>
        <location evidence="1">Cell membrane</location>
        <topology evidence="1">Multi-pass membrane protein</topology>
    </subcellularLocation>
</comment>
<feature type="domain" description="Major facilitator superfamily (MFS) profile" evidence="7">
    <location>
        <begin position="32"/>
        <end position="438"/>
    </location>
</feature>
<feature type="transmembrane region" description="Helical" evidence="6">
    <location>
        <begin position="61"/>
        <end position="82"/>
    </location>
</feature>
<evidence type="ECO:0000256" key="2">
    <source>
        <dbReference type="ARBA" id="ARBA00022448"/>
    </source>
</evidence>
<dbReference type="PROSITE" id="PS50850">
    <property type="entry name" value="MFS"/>
    <property type="match status" value="1"/>
</dbReference>
<keyword evidence="3 6" id="KW-0812">Transmembrane</keyword>
<evidence type="ECO:0000313" key="9">
    <source>
        <dbReference type="Proteomes" id="UP000186108"/>
    </source>
</evidence>
<feature type="transmembrane region" description="Helical" evidence="6">
    <location>
        <begin position="257"/>
        <end position="282"/>
    </location>
</feature>
<dbReference type="FunFam" id="1.20.1250.20:FF:000018">
    <property type="entry name" value="MFS transporter permease"/>
    <property type="match status" value="1"/>
</dbReference>
<evidence type="ECO:0000256" key="3">
    <source>
        <dbReference type="ARBA" id="ARBA00022692"/>
    </source>
</evidence>
<feature type="transmembrane region" description="Helical" evidence="6">
    <location>
        <begin position="294"/>
        <end position="313"/>
    </location>
</feature>
<proteinExistence type="predicted"/>
<feature type="transmembrane region" description="Helical" evidence="6">
    <location>
        <begin position="123"/>
        <end position="148"/>
    </location>
</feature>
<dbReference type="InterPro" id="IPR036259">
    <property type="entry name" value="MFS_trans_sf"/>
</dbReference>
<dbReference type="GO" id="GO:0005886">
    <property type="term" value="C:plasma membrane"/>
    <property type="evidence" value="ECO:0007669"/>
    <property type="project" value="UniProtKB-SubCell"/>
</dbReference>
<dbReference type="InterPro" id="IPR011701">
    <property type="entry name" value="MFS"/>
</dbReference>
<gene>
    <name evidence="8" type="ORF">R1CP_21690</name>
</gene>
<dbReference type="CDD" id="cd17319">
    <property type="entry name" value="MFS_ExuT_GudP_like"/>
    <property type="match status" value="1"/>
</dbReference>
<protein>
    <submittedName>
        <fullName evidence="8">MFS transporter</fullName>
    </submittedName>
</protein>
<dbReference type="AlphaFoldDB" id="A0A1B1K8R5"/>
<dbReference type="SUPFAM" id="SSF103473">
    <property type="entry name" value="MFS general substrate transporter"/>
    <property type="match status" value="1"/>
</dbReference>
<dbReference type="RefSeq" id="WP_005572035.1">
    <property type="nucleotide sequence ID" value="NZ_CAJUXZ010000001.1"/>
</dbReference>
<feature type="transmembrane region" description="Helical" evidence="6">
    <location>
        <begin position="98"/>
        <end position="117"/>
    </location>
</feature>
<feature type="transmembrane region" description="Helical" evidence="6">
    <location>
        <begin position="325"/>
        <end position="343"/>
    </location>
</feature>
<evidence type="ECO:0000256" key="5">
    <source>
        <dbReference type="ARBA" id="ARBA00023136"/>
    </source>
</evidence>
<evidence type="ECO:0000259" key="7">
    <source>
        <dbReference type="PROSITE" id="PS50850"/>
    </source>
</evidence>
<organism evidence="8 9">
    <name type="scientific">Rhodococcus opacus</name>
    <name type="common">Nocardia opaca</name>
    <dbReference type="NCBI Taxonomy" id="37919"/>
    <lineage>
        <taxon>Bacteria</taxon>
        <taxon>Bacillati</taxon>
        <taxon>Actinomycetota</taxon>
        <taxon>Actinomycetes</taxon>
        <taxon>Mycobacteriales</taxon>
        <taxon>Nocardiaceae</taxon>
        <taxon>Rhodococcus</taxon>
    </lineage>
</organism>
<keyword evidence="2" id="KW-0813">Transport</keyword>
<keyword evidence="5 6" id="KW-0472">Membrane</keyword>
<feature type="transmembrane region" description="Helical" evidence="6">
    <location>
        <begin position="382"/>
        <end position="401"/>
    </location>
</feature>
<dbReference type="PANTHER" id="PTHR43791">
    <property type="entry name" value="PERMEASE-RELATED"/>
    <property type="match status" value="1"/>
</dbReference>
<dbReference type="Proteomes" id="UP000186108">
    <property type="component" value="Chromosome"/>
</dbReference>
<keyword evidence="4 6" id="KW-1133">Transmembrane helix</keyword>
<feature type="transmembrane region" description="Helical" evidence="6">
    <location>
        <begin position="191"/>
        <end position="213"/>
    </location>
</feature>
<evidence type="ECO:0000256" key="4">
    <source>
        <dbReference type="ARBA" id="ARBA00022989"/>
    </source>
</evidence>